<dbReference type="Proteomes" id="UP000604046">
    <property type="component" value="Unassembled WGS sequence"/>
</dbReference>
<dbReference type="PANTHER" id="PTHR47447:SF17">
    <property type="entry name" value="OS12G0638900 PROTEIN"/>
    <property type="match status" value="1"/>
</dbReference>
<dbReference type="OrthoDB" id="185373at2759"/>
<sequence length="2154" mass="237987">MQTRPRSNPYGVDVDCHSPMPSDVRSFSAGSTASGRTAHTGRSNHTGLDDSKSLKAWARGVAEDVLALRREFEALRASGAGRPNLSRPDSWELPSPAYAKLPGRRLGKAGVSMREAAFAIGMSPARQPPGISPIPCTNAMLLGGARDDEETVRWPSQGAHGPEPPEVPEVPDSDFWDNRLQAVEGEVTRLGEEFRRLEGEQQHATRQRGDLRQENELLLSRLSALEGDKAHTGAQVQELHALLSALDRGARGLSEDLTCVVQEVELRLAKIGHELASQKSALQQVQSEMMSPATPDMAPVPVVVVVERLCASNPRMQRSEATRLCQSFRAWQGIVRPPERLRPSAAASMPMIEQHLQQRFEWLEQRALLSARCEVLRQREELCLAVGAELHEANHAHFEIDEAKVLKLSECLSEVQQRVEGVEASLPQLVSQVSCLSDRCAALGQEPRHPAQALNPTPESLNAVRSDVGAVARSVAQLDEVFREALELNEIRDSKVEELRQVLSEVAEASAAPEDAIARQAVQVVWQSVEELQAQATESQASKDDVAKDLDTLGADLALLKAQASGQVSLSRSVEELREVCQEDRRSALKAEESLRDACARVEGLEEAVTNLTASHRKSAKAADVNDLRHSLAELQEVFREAEQKTAAEARSNLDHVHFRVQELSEAVSDVKQEGQDTAKAADVNDLRHSLAELQEVFREAEQKTATEARSNLDHVHFRVQELSEAVSDVKQEGQDTAKAADVNDLRHSLAELQEVFREAEQKTAAEARSNLDHVRFRVQELSEAVSDVKQEGQDTAKAADVNDLRHSLAELQEVFREAEQKTAAEVCSNLDHVRFRVQELSEAVTEVKQVGQDTAKAADVNDLRHSLAELQEVFREAEQKTATEARSNLDHVRFRVQELSEAVTDVKQVGPDTAKAADVSDLRHSLAELQEVFREAEQKTAAEARSNLDHVHCRLQELSEVVLALQGRPSAASELEDHQNLGEPKEVEEQPLVTQWEASAEPLPAHGIYQGKPRDARPRTQSSQPSGLRDGSPKGGDASGSIVGDTLSTNPAMASSFERLDDTFPAASAEEHFGTIAAMQDELKLLAFEAQRQRRQSIKMHAELGQALASLEEQQLQRSHAEQDLWAHLQVHERQQQHVQDEVQSALAELAALRPGCQRSVAEALASLEEQQLQRSHAEQVLVETVQADAAETEAKVQSLKQEVGCAAEDDRACFLQLWLNLNFLDGGKGKGRRWDVLSYASQGLTDADFARLDLRAEYDSDYEEVDFSENNFSGRGLRCILDLCVRCPRLKVLKLFKNDIDDEGAEFLARFLEECPNLEELHLSHNRISSSGALRLISTGSACRREGDAPLWLRLERNCIENVEQVESWLYQRYSVCYKKESECTSRHCKYRCKVHVPHIAKQSPSEGRHRTWSSAYPQDEEEEARYKRRCSWQRYDERDRGREHRDRRHDRNEQFRGMEEGFNTDGRGAEQDEDMPVKDEVKEEESEDDVVIMEPSNASSAPPPPAPRLRGSELQAWEAALRRWEVRLDSRETKIRALQLSLPRAAREKLSQLIPPQVVLPRDRPYAFQRALAEELQAGFTELRMSLSDALEVDMRPAQQIQSEQLAQTEASVVALRGALSLELGEAKRMLSEEMASQVRSMSEFGRALQWQQVLHTFAALNSGITPNNVAFSVAIRACSQAQQWPSALALFADLRARGQPDLICWSAAMSGCAAGSLWRDALQMLRELPARSLKPDIVAFGAVATACSGAWSHAVALLEDACAAHLQLSSVFCNSVITACGRGERWELALSILNQMPSLGAACTVVTYTAAMTACTAAGHWQRCLQLGESLTAAGIAKNVVVYGCLVDACESGRQWILALQLLREMPKQQVAPNLVVVSAAIGACESCCQWETAWYLFCSLDKPNVVAASSTMAALAKGGRWEMALSLCGEARDRSIGLNLVACSTAISACEKGHNWASALALLLDMRKLKLETNIVAYSAVISACEKSKQWELALALFEEVLQIRLQPDVIACSATMSAVERSGRWDLASGVLSIVEEDKIQPNVVLYNSAISAAQKANAWEKAIQLMKDLRLAGLQPNTISFSAAILACSQSMQWLAALQLLAQEARHDVEPNLVTYGAAIESCEQIRNQQHVPALLRALEATGLRQL</sequence>
<accession>A0A812U750</accession>
<keyword evidence="6" id="KW-1185">Reference proteome</keyword>
<feature type="region of interest" description="Disordered" evidence="4">
    <location>
        <begin position="1444"/>
        <end position="1513"/>
    </location>
</feature>
<dbReference type="InterPro" id="IPR002885">
    <property type="entry name" value="PPR_rpt"/>
</dbReference>
<evidence type="ECO:0008006" key="7">
    <source>
        <dbReference type="Google" id="ProtNLM"/>
    </source>
</evidence>
<feature type="compositionally biased region" description="Basic and acidic residues" evidence="4">
    <location>
        <begin position="1470"/>
        <end position="1484"/>
    </location>
</feature>
<comment type="caution">
    <text evidence="5">The sequence shown here is derived from an EMBL/GenBank/DDBJ whole genome shotgun (WGS) entry which is preliminary data.</text>
</comment>
<dbReference type="PROSITE" id="PS51450">
    <property type="entry name" value="LRR"/>
    <property type="match status" value="1"/>
</dbReference>
<dbReference type="SUPFAM" id="SSF52047">
    <property type="entry name" value="RNI-like"/>
    <property type="match status" value="1"/>
</dbReference>
<dbReference type="Pfam" id="PF13516">
    <property type="entry name" value="LRR_6"/>
    <property type="match status" value="2"/>
</dbReference>
<feature type="region of interest" description="Disordered" evidence="4">
    <location>
        <begin position="970"/>
        <end position="1050"/>
    </location>
</feature>
<feature type="coiled-coil region" evidence="3">
    <location>
        <begin position="1184"/>
        <end position="1211"/>
    </location>
</feature>
<dbReference type="PANTHER" id="PTHR47447">
    <property type="entry name" value="OS03G0856100 PROTEIN"/>
    <property type="match status" value="1"/>
</dbReference>
<organism evidence="5 6">
    <name type="scientific">Symbiodinium natans</name>
    <dbReference type="NCBI Taxonomy" id="878477"/>
    <lineage>
        <taxon>Eukaryota</taxon>
        <taxon>Sar</taxon>
        <taxon>Alveolata</taxon>
        <taxon>Dinophyceae</taxon>
        <taxon>Suessiales</taxon>
        <taxon>Symbiodiniaceae</taxon>
        <taxon>Symbiodinium</taxon>
    </lineage>
</organism>
<feature type="compositionally biased region" description="Polar residues" evidence="4">
    <location>
        <begin position="28"/>
        <end position="46"/>
    </location>
</feature>
<feature type="coiled-coil region" evidence="3">
    <location>
        <begin position="588"/>
        <end position="645"/>
    </location>
</feature>
<dbReference type="PROSITE" id="PS51375">
    <property type="entry name" value="PPR"/>
    <property type="match status" value="5"/>
</dbReference>
<dbReference type="InterPro" id="IPR001611">
    <property type="entry name" value="Leu-rich_rpt"/>
</dbReference>
<evidence type="ECO:0000256" key="3">
    <source>
        <dbReference type="SAM" id="Coils"/>
    </source>
</evidence>
<dbReference type="Gene3D" id="1.25.40.10">
    <property type="entry name" value="Tetratricopeptide repeat domain"/>
    <property type="match status" value="4"/>
</dbReference>
<dbReference type="Gene3D" id="3.80.10.10">
    <property type="entry name" value="Ribonuclease Inhibitor"/>
    <property type="match status" value="1"/>
</dbReference>
<dbReference type="NCBIfam" id="TIGR00756">
    <property type="entry name" value="PPR"/>
    <property type="match status" value="1"/>
</dbReference>
<dbReference type="EMBL" id="CAJNDS010002664">
    <property type="protein sequence ID" value="CAE7559987.1"/>
    <property type="molecule type" value="Genomic_DNA"/>
</dbReference>
<proteinExistence type="predicted"/>
<keyword evidence="1" id="KW-0677">Repeat</keyword>
<evidence type="ECO:0000256" key="4">
    <source>
        <dbReference type="SAM" id="MobiDB-lite"/>
    </source>
</evidence>
<name>A0A812U750_9DINO</name>
<feature type="repeat" description="PPR" evidence="2">
    <location>
        <begin position="1705"/>
        <end position="1739"/>
    </location>
</feature>
<reference evidence="5" key="1">
    <citation type="submission" date="2021-02" db="EMBL/GenBank/DDBJ databases">
        <authorList>
            <person name="Dougan E. K."/>
            <person name="Rhodes N."/>
            <person name="Thang M."/>
            <person name="Chan C."/>
        </authorList>
    </citation>
    <scope>NUCLEOTIDE SEQUENCE</scope>
</reference>
<feature type="region of interest" description="Disordered" evidence="4">
    <location>
        <begin position="1"/>
        <end position="53"/>
    </location>
</feature>
<dbReference type="Pfam" id="PF01535">
    <property type="entry name" value="PPR"/>
    <property type="match status" value="1"/>
</dbReference>
<gene>
    <name evidence="5" type="ORF">SNAT2548_LOCUS31563</name>
</gene>
<evidence type="ECO:0000313" key="6">
    <source>
        <dbReference type="Proteomes" id="UP000604046"/>
    </source>
</evidence>
<feature type="repeat" description="PPR" evidence="2">
    <location>
        <begin position="1979"/>
        <end position="2013"/>
    </location>
</feature>
<feature type="compositionally biased region" description="Acidic residues" evidence="4">
    <location>
        <begin position="1485"/>
        <end position="1494"/>
    </location>
</feature>
<keyword evidence="3" id="KW-0175">Coiled coil</keyword>
<feature type="repeat" description="PPR" evidence="2">
    <location>
        <begin position="1843"/>
        <end position="1877"/>
    </location>
</feature>
<feature type="compositionally biased region" description="Basic and acidic residues" evidence="4">
    <location>
        <begin position="976"/>
        <end position="989"/>
    </location>
</feature>
<evidence type="ECO:0000256" key="2">
    <source>
        <dbReference type="PROSITE-ProRule" id="PRU00708"/>
    </source>
</evidence>
<evidence type="ECO:0000256" key="1">
    <source>
        <dbReference type="ARBA" id="ARBA00022737"/>
    </source>
</evidence>
<protein>
    <recommendedName>
        <fullName evidence="7">Pentatricopeptide repeat-containing protein, chloroplastic</fullName>
    </recommendedName>
</protein>
<feature type="repeat" description="PPR" evidence="2">
    <location>
        <begin position="2049"/>
        <end position="2083"/>
    </location>
</feature>
<dbReference type="InterPro" id="IPR032675">
    <property type="entry name" value="LRR_dom_sf"/>
</dbReference>
<feature type="repeat" description="PPR" evidence="2">
    <location>
        <begin position="1773"/>
        <end position="1807"/>
    </location>
</feature>
<dbReference type="InterPro" id="IPR011990">
    <property type="entry name" value="TPR-like_helical_dom_sf"/>
</dbReference>
<evidence type="ECO:0000313" key="5">
    <source>
        <dbReference type="EMBL" id="CAE7559987.1"/>
    </source>
</evidence>
<feature type="compositionally biased region" description="Basic and acidic residues" evidence="4">
    <location>
        <begin position="1444"/>
        <end position="1462"/>
    </location>
</feature>
<dbReference type="Pfam" id="PF13812">
    <property type="entry name" value="PPR_3"/>
    <property type="match status" value="3"/>
</dbReference>